<gene>
    <name evidence="1" type="ORF">Mesil_3582</name>
</gene>
<protein>
    <recommendedName>
        <fullName evidence="3">Toprim domain-containing protein</fullName>
    </recommendedName>
</protein>
<evidence type="ECO:0000313" key="1">
    <source>
        <dbReference type="EMBL" id="ADH65372.1"/>
    </source>
</evidence>
<dbReference type="EMBL" id="CP002044">
    <property type="protein sequence ID" value="ADH65372.1"/>
    <property type="molecule type" value="Genomic_DNA"/>
</dbReference>
<dbReference type="OrthoDB" id="34187at2"/>
<accession>D7BJL6</accession>
<evidence type="ECO:0000313" key="2">
    <source>
        <dbReference type="Proteomes" id="UP000001916"/>
    </source>
</evidence>
<dbReference type="KEGG" id="msv:Mesil_3582"/>
<organism evidence="1 2">
    <name type="scientific">Allomeiothermus silvanus (strain ATCC 700542 / DSM 9946 / NBRC 106475 / NCIMB 13440 / VI-R2)</name>
    <name type="common">Thermus silvanus</name>
    <dbReference type="NCBI Taxonomy" id="526227"/>
    <lineage>
        <taxon>Bacteria</taxon>
        <taxon>Thermotogati</taxon>
        <taxon>Deinococcota</taxon>
        <taxon>Deinococci</taxon>
        <taxon>Thermales</taxon>
        <taxon>Thermaceae</taxon>
        <taxon>Allomeiothermus</taxon>
    </lineage>
</organism>
<keyword evidence="2" id="KW-1185">Reference proteome</keyword>
<evidence type="ECO:0008006" key="3">
    <source>
        <dbReference type="Google" id="ProtNLM"/>
    </source>
</evidence>
<dbReference type="RefSeq" id="WP_013159846.1">
    <property type="nucleotide sequence ID" value="NC_014214.1"/>
</dbReference>
<name>D7BJL6_ALLS1</name>
<geneLocation type="plasmid" evidence="1 2">
    <name>pMESIL02</name>
</geneLocation>
<keyword evidence="1" id="KW-0614">Plasmid</keyword>
<sequence>MHEINDSWLELPPKIVRENRWTLWKLGKQLTQRGRPAIELMQGAFPERPASVDDPYSWTSFHQAYAALKQGNGNLRGLAYVNSRFTPIVTITFYNALVGGKVAPWAMRYFDILNCYAEEGIVPGSLMLLYEGRMEKPLTWGNVSIRSNPFIAFTGKHLPGSPPRVGTSPTRLEGFMAESRRDFERLIKRRGNNPKAHMMGKNLERLLGSLKGVRKLGPGHWVALSPVGGATEPNLTIRLDGERILLFDHSGTPTQAVIEALGLGYADLYIDEMPPELHLDTSETLVRPLEGELLSRVQHSQQKLRELGRLPQAFENRGFSYQDALEAGLGAASPEEGVVVYSDLEGRLLSAQLFRPGGQVYSLTPGFPATTWLGPGLSQAQGGVLVVEGALDAVLLWSLVRQDGLGVIGLSDARCNIPTHLPKRLPLQPVYLHARTPEGRESNLERWGAPFRAEGFPVIPLEGLIGEGTDLTAFAQAHGGMALLERLVGMGVGA</sequence>
<dbReference type="AlphaFoldDB" id="D7BJL6"/>
<dbReference type="Proteomes" id="UP000001916">
    <property type="component" value="Plasmid pMESIL02"/>
</dbReference>
<proteinExistence type="predicted"/>
<dbReference type="HOGENOM" id="CLU_551865_0_0_0"/>
<reference evidence="1 2" key="1">
    <citation type="journal article" date="2010" name="Stand. Genomic Sci.">
        <title>Complete genome sequence of Meiothermus silvanus type strain (VI-R2).</title>
        <authorList>
            <person name="Sikorski J."/>
            <person name="Tindall B.J."/>
            <person name="Lowry S."/>
            <person name="Lucas S."/>
            <person name="Nolan M."/>
            <person name="Copeland A."/>
            <person name="Glavina Del Rio T."/>
            <person name="Tice H."/>
            <person name="Cheng J.F."/>
            <person name="Han C."/>
            <person name="Pitluck S."/>
            <person name="Liolios K."/>
            <person name="Ivanova N."/>
            <person name="Mavromatis K."/>
            <person name="Mikhailova N."/>
            <person name="Pati A."/>
            <person name="Goodwin L."/>
            <person name="Chen A."/>
            <person name="Palaniappan K."/>
            <person name="Land M."/>
            <person name="Hauser L."/>
            <person name="Chang Y.J."/>
            <person name="Jeffries C.D."/>
            <person name="Rohde M."/>
            <person name="Goker M."/>
            <person name="Woyke T."/>
            <person name="Bristow J."/>
            <person name="Eisen J.A."/>
            <person name="Markowitz V."/>
            <person name="Hugenholtz P."/>
            <person name="Kyrpides N.C."/>
            <person name="Klenk H.P."/>
            <person name="Lapidus A."/>
        </authorList>
    </citation>
    <scope>NUCLEOTIDE SEQUENCE [LARGE SCALE GENOMIC DNA]</scope>
    <source>
        <strain evidence="2">ATCC 700542 / DSM 9946 / VI-R2</strain>
        <plasmid evidence="2">Plasmid pMESIL02</plasmid>
    </source>
</reference>